<dbReference type="Proteomes" id="UP000632138">
    <property type="component" value="Unassembled WGS sequence"/>
</dbReference>
<protein>
    <submittedName>
        <fullName evidence="1">PQQ-binding-like beta-propeller repeat protein</fullName>
    </submittedName>
</protein>
<keyword evidence="2" id="KW-1185">Reference proteome</keyword>
<gene>
    <name evidence="1" type="ORF">JIG36_06050</name>
</gene>
<evidence type="ECO:0000313" key="2">
    <source>
        <dbReference type="Proteomes" id="UP000632138"/>
    </source>
</evidence>
<dbReference type="Gene3D" id="2.130.10.10">
    <property type="entry name" value="YVTN repeat-like/Quinoprotein amine dehydrogenase"/>
    <property type="match status" value="1"/>
</dbReference>
<dbReference type="InterPro" id="IPR015943">
    <property type="entry name" value="WD40/YVTN_repeat-like_dom_sf"/>
</dbReference>
<reference evidence="1 2" key="1">
    <citation type="submission" date="2021-01" db="EMBL/GenBank/DDBJ databases">
        <title>Actinoplanes sp. nov. LDG1-06 isolated from lichen.</title>
        <authorList>
            <person name="Saeng-In P."/>
            <person name="Phongsopitanun W."/>
            <person name="Kanchanasin P."/>
            <person name="Yuki M."/>
            <person name="Kudo T."/>
            <person name="Ohkuma M."/>
            <person name="Tanasupawat S."/>
        </authorList>
    </citation>
    <scope>NUCLEOTIDE SEQUENCE [LARGE SCALE GENOMIC DNA]</scope>
    <source>
        <strain evidence="1 2">LDG1-06</strain>
    </source>
</reference>
<accession>A0ABS2A5Q9</accession>
<evidence type="ECO:0000313" key="1">
    <source>
        <dbReference type="EMBL" id="MBM2615122.1"/>
    </source>
</evidence>
<dbReference type="SUPFAM" id="SSF50998">
    <property type="entry name" value="Quinoprotein alcohol dehydrogenase-like"/>
    <property type="match status" value="1"/>
</dbReference>
<dbReference type="EMBL" id="JAENHP010000002">
    <property type="protein sequence ID" value="MBM2615122.1"/>
    <property type="molecule type" value="Genomic_DNA"/>
</dbReference>
<sequence>MAVVAAALLLLGGSAALPRGSGVVEVLKADARGLSAELLTTEALYVVRSDGLVQATPLCAGCPSWSAQITAGQRVTSAGAGTLVIDANDAGVATFVDARTGAVLWSRDGFPVVQLVGGRVADWNPEDGVLSVRDLRTGRLFWKRPAAGFTGDDRRIVLLEGTRAAVYAAEDGRELTGFSDLGVPEELNFSAPGAGALIVGERLIVFGGNRIASYRLDGLSREWIKKVVSPYAVASCGDALLCAIGYEGATVLDLVTGVERWNGEQWRLVTESGVLTDVNGRSARVDLATGRVEADFGRGRPVSDLVFYPEGDRTTLVGPEDGRVRAVIPRVTPDACSTAGDLLACRRYDLTVTVWRTTG</sequence>
<organism evidence="1 2">
    <name type="scientific">Paractinoplanes ovalisporus</name>
    <dbReference type="NCBI Taxonomy" id="2810368"/>
    <lineage>
        <taxon>Bacteria</taxon>
        <taxon>Bacillati</taxon>
        <taxon>Actinomycetota</taxon>
        <taxon>Actinomycetes</taxon>
        <taxon>Micromonosporales</taxon>
        <taxon>Micromonosporaceae</taxon>
        <taxon>Paractinoplanes</taxon>
    </lineage>
</organism>
<comment type="caution">
    <text evidence="1">The sequence shown here is derived from an EMBL/GenBank/DDBJ whole genome shotgun (WGS) entry which is preliminary data.</text>
</comment>
<proteinExistence type="predicted"/>
<name>A0ABS2A5Q9_9ACTN</name>
<dbReference type="InterPro" id="IPR011047">
    <property type="entry name" value="Quinoprotein_ADH-like_sf"/>
</dbReference>